<sequence>MSCGTGLCYGSISLFSTILHNIFILYHFDMFMSVYRIDKTSFWIGEAIFLVWNSINDPLFGWLGDRQHISSADKKSEQAFNVHSPSSDYNLHRRNNEMNTVNNESTQQNSNNDETGASPSVIVQRSTIIAFCGPLFALCFSLIWFDWLIPSVQFPICLCLYDAFLTLIDLQQSALLAELSITLNSRTRMNTYESIFSAMGSSSVFLSYYLWDKNDLTYFRMFCLFLAALSALGYYIVANILKSKYMQKVRFRTHELSKTKCSLRDFTQHIKTYNNKPLRLFIRQMLSHTNFLVFAVINIIQVFHCHFNSNFFPIFMESLVEDHHHYGFFLIGISFLMPHLNNLLFLKMSNIYGLYAIIKLLFLLKLFLSIIMWLTGPSFGWLMCFFIASNRVFTEGTCKLLALVISDLVDEDFVRNNRNEPVSALIFGTANLLAKPGQTFAPIIGASLISYMTGQDIFAKPSKGTSDLYRTACFQMLVYIPLVCGMAQMFIWSFYKLHGTKLQRIKSMRSNSNILLLATV</sequence>
<dbReference type="AlphaFoldDB" id="A0A7J7J1J3"/>
<accession>A0A7J7J1J3</accession>
<keyword evidence="4" id="KW-1185">Reference proteome</keyword>
<keyword evidence="2" id="KW-0472">Membrane</keyword>
<reference evidence="3" key="1">
    <citation type="submission" date="2020-06" db="EMBL/GenBank/DDBJ databases">
        <title>Draft genome of Bugula neritina, a colonial animal packing powerful symbionts and potential medicines.</title>
        <authorList>
            <person name="Rayko M."/>
        </authorList>
    </citation>
    <scope>NUCLEOTIDE SEQUENCE [LARGE SCALE GENOMIC DNA]</scope>
    <source>
        <strain evidence="3">Kwan_BN1</strain>
    </source>
</reference>
<dbReference type="PANTHER" id="PTHR28658">
    <property type="entry name" value="TRANSMEMBRANE PROTEIN 180"/>
    <property type="match status" value="1"/>
</dbReference>
<feature type="transmembrane region" description="Helical" evidence="2">
    <location>
        <begin position="128"/>
        <end position="145"/>
    </location>
</feature>
<dbReference type="PANTHER" id="PTHR28658:SF3">
    <property type="entry name" value="TRANSMEMBRANE PROTEIN 180"/>
    <property type="match status" value="1"/>
</dbReference>
<feature type="compositionally biased region" description="Polar residues" evidence="1">
    <location>
        <begin position="78"/>
        <end position="89"/>
    </location>
</feature>
<feature type="transmembrane region" description="Helical" evidence="2">
    <location>
        <begin position="476"/>
        <end position="495"/>
    </location>
</feature>
<organism evidence="3 4">
    <name type="scientific">Bugula neritina</name>
    <name type="common">Brown bryozoan</name>
    <name type="synonym">Sertularia neritina</name>
    <dbReference type="NCBI Taxonomy" id="10212"/>
    <lineage>
        <taxon>Eukaryota</taxon>
        <taxon>Metazoa</taxon>
        <taxon>Spiralia</taxon>
        <taxon>Lophotrochozoa</taxon>
        <taxon>Bryozoa</taxon>
        <taxon>Gymnolaemata</taxon>
        <taxon>Cheilostomatida</taxon>
        <taxon>Flustrina</taxon>
        <taxon>Buguloidea</taxon>
        <taxon>Bugulidae</taxon>
        <taxon>Bugula</taxon>
    </lineage>
</organism>
<protein>
    <submittedName>
        <fullName evidence="3">TMEM180</fullName>
    </submittedName>
</protein>
<keyword evidence="2" id="KW-1133">Transmembrane helix</keyword>
<evidence type="ECO:0000313" key="4">
    <source>
        <dbReference type="Proteomes" id="UP000593567"/>
    </source>
</evidence>
<feature type="transmembrane region" description="Helical" evidence="2">
    <location>
        <begin position="6"/>
        <end position="26"/>
    </location>
</feature>
<keyword evidence="2" id="KW-0812">Transmembrane</keyword>
<dbReference type="Proteomes" id="UP000593567">
    <property type="component" value="Unassembled WGS sequence"/>
</dbReference>
<dbReference type="SUPFAM" id="SSF103473">
    <property type="entry name" value="MFS general substrate transporter"/>
    <property type="match status" value="1"/>
</dbReference>
<dbReference type="EMBL" id="VXIV02003195">
    <property type="protein sequence ID" value="KAF6020052.1"/>
    <property type="molecule type" value="Genomic_DNA"/>
</dbReference>
<feature type="transmembrane region" description="Helical" evidence="2">
    <location>
        <begin position="285"/>
        <end position="304"/>
    </location>
</feature>
<dbReference type="Pfam" id="PF13347">
    <property type="entry name" value="MFS_2"/>
    <property type="match status" value="1"/>
</dbReference>
<dbReference type="InterPro" id="IPR040035">
    <property type="entry name" value="TMEM180"/>
</dbReference>
<gene>
    <name evidence="3" type="ORF">EB796_021645</name>
</gene>
<feature type="region of interest" description="Disordered" evidence="1">
    <location>
        <begin position="74"/>
        <end position="93"/>
    </location>
</feature>
<evidence type="ECO:0000256" key="1">
    <source>
        <dbReference type="SAM" id="MobiDB-lite"/>
    </source>
</evidence>
<evidence type="ECO:0000313" key="3">
    <source>
        <dbReference type="EMBL" id="KAF6020052.1"/>
    </source>
</evidence>
<feature type="transmembrane region" description="Helical" evidence="2">
    <location>
        <begin position="217"/>
        <end position="241"/>
    </location>
</feature>
<comment type="caution">
    <text evidence="3">The sequence shown here is derived from an EMBL/GenBank/DDBJ whole genome shotgun (WGS) entry which is preliminary data.</text>
</comment>
<feature type="transmembrane region" description="Helical" evidence="2">
    <location>
        <begin position="324"/>
        <end position="345"/>
    </location>
</feature>
<name>A0A7J7J1J3_BUGNE</name>
<evidence type="ECO:0000256" key="2">
    <source>
        <dbReference type="SAM" id="Phobius"/>
    </source>
</evidence>
<feature type="transmembrane region" description="Helical" evidence="2">
    <location>
        <begin position="352"/>
        <end position="374"/>
    </location>
</feature>
<proteinExistence type="predicted"/>
<dbReference type="InterPro" id="IPR036259">
    <property type="entry name" value="MFS_trans_sf"/>
</dbReference>
<dbReference type="OrthoDB" id="62987at2759"/>